<evidence type="ECO:0000313" key="3">
    <source>
        <dbReference type="Proteomes" id="UP000019062"/>
    </source>
</evidence>
<proteinExistence type="predicted"/>
<accession>W4F278</accession>
<gene>
    <name evidence="2" type="ORF">C176_07617</name>
</gene>
<dbReference type="EMBL" id="ASQA01000013">
    <property type="protein sequence ID" value="ETT86564.1"/>
    <property type="molecule type" value="Genomic_DNA"/>
</dbReference>
<organism evidence="2 3">
    <name type="scientific">Viridibacillus arenosi FSL R5-213</name>
    <dbReference type="NCBI Taxonomy" id="1227360"/>
    <lineage>
        <taxon>Bacteria</taxon>
        <taxon>Bacillati</taxon>
        <taxon>Bacillota</taxon>
        <taxon>Bacilli</taxon>
        <taxon>Bacillales</taxon>
        <taxon>Caryophanaceae</taxon>
        <taxon>Viridibacillus</taxon>
    </lineage>
</organism>
<keyword evidence="3" id="KW-1185">Reference proteome</keyword>
<comment type="caution">
    <text evidence="2">The sequence shown here is derived from an EMBL/GenBank/DDBJ whole genome shotgun (WGS) entry which is preliminary data.</text>
</comment>
<feature type="signal peptide" evidence="1">
    <location>
        <begin position="1"/>
        <end position="23"/>
    </location>
</feature>
<evidence type="ECO:0000256" key="1">
    <source>
        <dbReference type="SAM" id="SignalP"/>
    </source>
</evidence>
<protein>
    <recommendedName>
        <fullName evidence="4">Lipoprotein</fullName>
    </recommendedName>
</protein>
<keyword evidence="1" id="KW-0732">Signal</keyword>
<dbReference type="Proteomes" id="UP000019062">
    <property type="component" value="Unassembled WGS sequence"/>
</dbReference>
<feature type="chain" id="PRO_5038987562" description="Lipoprotein" evidence="1">
    <location>
        <begin position="24"/>
        <end position="181"/>
    </location>
</feature>
<dbReference type="RefSeq" id="WP_038182173.1">
    <property type="nucleotide sequence ID" value="NZ_ASQA01000013.1"/>
</dbReference>
<evidence type="ECO:0008006" key="4">
    <source>
        <dbReference type="Google" id="ProtNLM"/>
    </source>
</evidence>
<sequence>MRKFTKQKAFSFLSVLMAGSILITGCSSDKTAKKVETIGVVAEADAKVSNDFKQSIEAVLKVELPTSKEEIHSVVKSIVDDESYLKNAENREKFLKLANQQIAYLKTVDISPKTEAEKEIHHAFNNYIGYQKGIYNSLKSYADDQDEFFMNTYATNKSMSEKYLKNLEEALAKYNVSIKNK</sequence>
<evidence type="ECO:0000313" key="2">
    <source>
        <dbReference type="EMBL" id="ETT86564.1"/>
    </source>
</evidence>
<name>W4F278_9BACL</name>
<dbReference type="AlphaFoldDB" id="W4F278"/>
<reference evidence="2 3" key="1">
    <citation type="journal article" date="2014" name="BMC Genomics">
        <title>Genomic comparison of sporeforming bacilli isolated from milk.</title>
        <authorList>
            <person name="Moreno Switt A.I."/>
            <person name="Andrus A.D."/>
            <person name="Ranieri M.L."/>
            <person name="Orsi R.H."/>
            <person name="Ivy R."/>
            <person name="den Bakker H.C."/>
            <person name="Martin N.H."/>
            <person name="Wiedmann M."/>
            <person name="Boor K.J."/>
        </authorList>
    </citation>
    <scope>NUCLEOTIDE SEQUENCE [LARGE SCALE GENOMIC DNA]</scope>
    <source>
        <strain evidence="2 3">FSL R5-213</strain>
    </source>
</reference>
<dbReference type="PROSITE" id="PS51257">
    <property type="entry name" value="PROKAR_LIPOPROTEIN"/>
    <property type="match status" value="1"/>
</dbReference>